<dbReference type="GO" id="GO:0003723">
    <property type="term" value="F:RNA binding"/>
    <property type="evidence" value="ECO:0007669"/>
    <property type="project" value="TreeGrafter"/>
</dbReference>
<dbReference type="SUPFAM" id="SSF57756">
    <property type="entry name" value="Retrovirus zinc finger-like domains"/>
    <property type="match status" value="1"/>
</dbReference>
<dbReference type="Gene3D" id="4.10.60.10">
    <property type="entry name" value="Zinc finger, CCHC-type"/>
    <property type="match status" value="1"/>
</dbReference>
<feature type="compositionally biased region" description="Polar residues" evidence="8">
    <location>
        <begin position="72"/>
        <end position="86"/>
    </location>
</feature>
<evidence type="ECO:0000259" key="9">
    <source>
        <dbReference type="PROSITE" id="PS50158"/>
    </source>
</evidence>
<feature type="region of interest" description="Disordered" evidence="8">
    <location>
        <begin position="1"/>
        <end position="94"/>
    </location>
</feature>
<gene>
    <name evidence="10" type="ORF">FCULG_00009547</name>
</gene>
<comment type="caution">
    <text evidence="10">The sequence shown here is derived from an EMBL/GenBank/DDBJ whole genome shotgun (WGS) entry which is preliminary data.</text>
</comment>
<protein>
    <recommendedName>
        <fullName evidence="9">CCHC-type domain-containing protein</fullName>
    </recommendedName>
</protein>
<evidence type="ECO:0000313" key="11">
    <source>
        <dbReference type="Proteomes" id="UP000241587"/>
    </source>
</evidence>
<dbReference type="AlphaFoldDB" id="A0A2T4GGW7"/>
<dbReference type="OrthoDB" id="7608935at2759"/>
<dbReference type="InterPro" id="IPR051644">
    <property type="entry name" value="TRAMP_AT-DNA-binding"/>
</dbReference>
<dbReference type="GO" id="GO:0008270">
    <property type="term" value="F:zinc ion binding"/>
    <property type="evidence" value="ECO:0007669"/>
    <property type="project" value="UniProtKB-KW"/>
</dbReference>
<dbReference type="SMART" id="SM00343">
    <property type="entry name" value="ZnF_C2HC"/>
    <property type="match status" value="4"/>
</dbReference>
<feature type="compositionally biased region" description="Polar residues" evidence="8">
    <location>
        <begin position="258"/>
        <end position="269"/>
    </location>
</feature>
<evidence type="ECO:0000256" key="4">
    <source>
        <dbReference type="ARBA" id="ARBA00022771"/>
    </source>
</evidence>
<dbReference type="PANTHER" id="PTHR46543:SF1">
    <property type="entry name" value="ZINC FINGER CCHC DOMAIN-CONTAINING PROTEIN 7"/>
    <property type="match status" value="1"/>
</dbReference>
<feature type="compositionally biased region" description="Basic and acidic residues" evidence="8">
    <location>
        <begin position="246"/>
        <end position="257"/>
    </location>
</feature>
<dbReference type="GO" id="GO:0071038">
    <property type="term" value="P:TRAMP-dependent tRNA surveillance pathway"/>
    <property type="evidence" value="ECO:0007669"/>
    <property type="project" value="TreeGrafter"/>
</dbReference>
<dbReference type="GO" id="GO:0071036">
    <property type="term" value="P:nuclear polyadenylation-dependent snoRNA catabolic process"/>
    <property type="evidence" value="ECO:0007669"/>
    <property type="project" value="TreeGrafter"/>
</dbReference>
<keyword evidence="2" id="KW-0479">Metal-binding</keyword>
<dbReference type="GO" id="GO:0071039">
    <property type="term" value="P:nuclear polyadenylation-dependent CUT catabolic process"/>
    <property type="evidence" value="ECO:0007669"/>
    <property type="project" value="TreeGrafter"/>
</dbReference>
<evidence type="ECO:0000256" key="8">
    <source>
        <dbReference type="SAM" id="MobiDB-lite"/>
    </source>
</evidence>
<feature type="domain" description="CCHC-type" evidence="9">
    <location>
        <begin position="403"/>
        <end position="417"/>
    </location>
</feature>
<dbReference type="GO" id="GO:0071037">
    <property type="term" value="P:nuclear polyadenylation-dependent snRNA catabolic process"/>
    <property type="evidence" value="ECO:0007669"/>
    <property type="project" value="TreeGrafter"/>
</dbReference>
<dbReference type="InterPro" id="IPR036875">
    <property type="entry name" value="Znf_CCHC_sf"/>
</dbReference>
<name>A0A2T4GGW7_FUSCU</name>
<evidence type="ECO:0000256" key="5">
    <source>
        <dbReference type="ARBA" id="ARBA00022833"/>
    </source>
</evidence>
<feature type="region of interest" description="Disordered" evidence="8">
    <location>
        <begin position="185"/>
        <end position="284"/>
    </location>
</feature>
<keyword evidence="11" id="KW-1185">Reference proteome</keyword>
<organism evidence="10 11">
    <name type="scientific">Fusarium culmorum</name>
    <dbReference type="NCBI Taxonomy" id="5516"/>
    <lineage>
        <taxon>Eukaryota</taxon>
        <taxon>Fungi</taxon>
        <taxon>Dikarya</taxon>
        <taxon>Ascomycota</taxon>
        <taxon>Pezizomycotina</taxon>
        <taxon>Sordariomycetes</taxon>
        <taxon>Hypocreomycetidae</taxon>
        <taxon>Hypocreales</taxon>
        <taxon>Nectriaceae</taxon>
        <taxon>Fusarium</taxon>
    </lineage>
</organism>
<feature type="compositionally biased region" description="Basic and acidic residues" evidence="8">
    <location>
        <begin position="558"/>
        <end position="575"/>
    </location>
</feature>
<reference evidence="10 11" key="1">
    <citation type="submission" date="2018-02" db="EMBL/GenBank/DDBJ databases">
        <title>Fusarium culmorum secondary metabolites in fungal-bacterial-plant interactions.</title>
        <authorList>
            <person name="Schmidt R."/>
        </authorList>
    </citation>
    <scope>NUCLEOTIDE SEQUENCE [LARGE SCALE GENOMIC DNA]</scope>
    <source>
        <strain evidence="10 11">PV</strain>
    </source>
</reference>
<dbReference type="GO" id="GO:0071031">
    <property type="term" value="P:nuclear mRNA surveillance of mRNA 3'-end processing"/>
    <property type="evidence" value="ECO:0007669"/>
    <property type="project" value="TreeGrafter"/>
</dbReference>
<feature type="compositionally biased region" description="Pro residues" evidence="8">
    <location>
        <begin position="528"/>
        <end position="542"/>
    </location>
</feature>
<evidence type="ECO:0000256" key="1">
    <source>
        <dbReference type="ARBA" id="ARBA00004123"/>
    </source>
</evidence>
<dbReference type="Proteomes" id="UP000241587">
    <property type="component" value="Unassembled WGS sequence"/>
</dbReference>
<sequence>MATEDPGDVIYLSSGDEAEAEAQAAATKKRSLEDASGAKEASSAPEAKRLRKNGPVTRSSASKNLSDEDQKSSNGSLNTGDTSTGDSVPGGSDNIPDFKHLEWSFKLPDTSDNKSGSWLKRFQVWVEAFVKTNSAISQGIDVHVAEAAYAWYIDHLKGIKPKKKKSAKQIAKEFESTGELDALLKNILPKGPGPNQPTLDTWVKKQPSKEPVHKSKRSRGSSVSEGEIDEDESESEAEYEPTLSTTERKEANAKDSNGDSASKVSNHQSLPIIETHRRVPTGNDALEQQRRYFPSASDPAQMCLLCGLNTHLAPSCPTLVCSCGSLDHSIVCCPEKERCRKCRQVGHQASGCTEKLALTKEEGLACVFCNSTDHLEEQCTEVWRSFHPDVSVVRKVAFIPASCSMCGSDGHFSSDCKPQRNDMPNPTWSVKNRDQYVDPGCGMATIEEATGGKPAGRSAVAPELRIRGHAARTTNVHYSESDDSEVEFLGNKRVQKPAVGQIRMASNIQMPNTQNGRPRRNPRQNGPAQPPLPPGPPPPGPPSMRGLGSFSSLPRKPPPRDFRNVPHHLPLEARRDRGGRTAITHLHLLSREGVGVADGEDEEEVVDVEGAGANKELLFSQGTKEVALVGAGLELMVH</sequence>
<keyword evidence="6" id="KW-0539">Nucleus</keyword>
<dbReference type="GO" id="GO:0071035">
    <property type="term" value="P:nuclear polyadenylation-dependent rRNA catabolic process"/>
    <property type="evidence" value="ECO:0007669"/>
    <property type="project" value="TreeGrafter"/>
</dbReference>
<evidence type="ECO:0000256" key="7">
    <source>
        <dbReference type="PROSITE-ProRule" id="PRU00047"/>
    </source>
</evidence>
<dbReference type="PROSITE" id="PS50158">
    <property type="entry name" value="ZF_CCHC"/>
    <property type="match status" value="1"/>
</dbReference>
<evidence type="ECO:0000256" key="6">
    <source>
        <dbReference type="ARBA" id="ARBA00023242"/>
    </source>
</evidence>
<evidence type="ECO:0000256" key="2">
    <source>
        <dbReference type="ARBA" id="ARBA00022723"/>
    </source>
</evidence>
<feature type="region of interest" description="Disordered" evidence="8">
    <location>
        <begin position="500"/>
        <end position="575"/>
    </location>
</feature>
<keyword evidence="3" id="KW-0677">Repeat</keyword>
<dbReference type="InterPro" id="IPR001878">
    <property type="entry name" value="Znf_CCHC"/>
</dbReference>
<dbReference type="EMBL" id="PVEM01000016">
    <property type="protein sequence ID" value="PTD02828.1"/>
    <property type="molecule type" value="Genomic_DNA"/>
</dbReference>
<keyword evidence="4 7" id="KW-0863">Zinc-finger</keyword>
<dbReference type="GO" id="GO:0031499">
    <property type="term" value="C:TRAMP complex"/>
    <property type="evidence" value="ECO:0007669"/>
    <property type="project" value="TreeGrafter"/>
</dbReference>
<proteinExistence type="predicted"/>
<accession>A0A2T4GGW7</accession>
<dbReference type="OMA" id="CTEPWRS"/>
<keyword evidence="5" id="KW-0862">Zinc</keyword>
<evidence type="ECO:0000313" key="10">
    <source>
        <dbReference type="EMBL" id="PTD02828.1"/>
    </source>
</evidence>
<comment type="subcellular location">
    <subcellularLocation>
        <location evidence="1">Nucleus</location>
    </subcellularLocation>
</comment>
<feature type="compositionally biased region" description="Acidic residues" evidence="8">
    <location>
        <begin position="226"/>
        <end position="239"/>
    </location>
</feature>
<evidence type="ECO:0000256" key="3">
    <source>
        <dbReference type="ARBA" id="ARBA00022737"/>
    </source>
</evidence>
<dbReference type="PANTHER" id="PTHR46543">
    <property type="entry name" value="ZINC FINGER CCHC DOMAIN-CONTAINING PROTEIN 7"/>
    <property type="match status" value="1"/>
</dbReference>